<feature type="compositionally biased region" description="Polar residues" evidence="1">
    <location>
        <begin position="408"/>
        <end position="424"/>
    </location>
</feature>
<dbReference type="EMBL" id="JAPFRD010000005">
    <property type="protein sequence ID" value="MCW8107898.1"/>
    <property type="molecule type" value="Genomic_DNA"/>
</dbReference>
<feature type="signal peptide" evidence="2">
    <location>
        <begin position="1"/>
        <end position="19"/>
    </location>
</feature>
<keyword evidence="2" id="KW-0732">Signal</keyword>
<keyword evidence="5" id="KW-1185">Reference proteome</keyword>
<dbReference type="Proteomes" id="UP001142810">
    <property type="component" value="Unassembled WGS sequence"/>
</dbReference>
<dbReference type="PANTHER" id="PTHR43135">
    <property type="entry name" value="ALPHA-D-RIBOSE 1-METHYLPHOSPHONATE 5-TRIPHOSPHATE DIPHOSPHATASE"/>
    <property type="match status" value="1"/>
</dbReference>
<evidence type="ECO:0000313" key="4">
    <source>
        <dbReference type="EMBL" id="MCW8107898.1"/>
    </source>
</evidence>
<dbReference type="InterPro" id="IPR051781">
    <property type="entry name" value="Metallo-dep_Hydrolase"/>
</dbReference>
<dbReference type="Gene3D" id="3.20.20.140">
    <property type="entry name" value="Metal-dependent hydrolases"/>
    <property type="match status" value="1"/>
</dbReference>
<dbReference type="Pfam" id="PF01979">
    <property type="entry name" value="Amidohydro_1"/>
    <property type="match status" value="1"/>
</dbReference>
<dbReference type="PANTHER" id="PTHR43135:SF3">
    <property type="entry name" value="ALPHA-D-RIBOSE 1-METHYLPHOSPHONATE 5-TRIPHOSPHATE DIPHOSPHATASE"/>
    <property type="match status" value="1"/>
</dbReference>
<dbReference type="InterPro" id="IPR011059">
    <property type="entry name" value="Metal-dep_hydrolase_composite"/>
</dbReference>
<dbReference type="SUPFAM" id="SSF51338">
    <property type="entry name" value="Composite domain of metallo-dependent hydrolases"/>
    <property type="match status" value="1"/>
</dbReference>
<feature type="chain" id="PRO_5046625486" evidence="2">
    <location>
        <begin position="20"/>
        <end position="424"/>
    </location>
</feature>
<sequence length="424" mass="44762">MKLMLSLLASAVISTSVWAENIAIIGGKVHTMTQLGTMEKATILIKDGKIAQIDRDLRVPDNYRKIDASGKVITPGFVGALTTLGLVEVSMSAGVVDSSVKKAGVTKTGAALDVSYALNPDSSLVKISRVEGITSAATAISSVDTLFYGQGAVMSLGDDPLLKAHAFMKVDVGSDGAEGEGGSRAALWVALETALEEAASVEGKLNAQDDWHGMNSRADVAALKKVLSGKMPLFMQADRAADIRQVIAFKKRHPDIKVVLVHGVEAWRVAKQLAANNIPVIIDPEFNLPGGFDQLGATLANAARLEKAGVMVAIGMDTHNIRLAAQHAGNAVANGLSHEAGLASLTSAPAKILGMQDTIGSISQGKRADIVIWSGDPLEVTQAAEQVFVNGEPIKMESRQTKLRDRYLSSQKASHSQPTQYLRP</sequence>
<dbReference type="Gene3D" id="2.30.40.10">
    <property type="entry name" value="Urease, subunit C, domain 1"/>
    <property type="match status" value="1"/>
</dbReference>
<accession>A0ABT3P560</accession>
<name>A0ABT3P560_9ALTE</name>
<feature type="region of interest" description="Disordered" evidence="1">
    <location>
        <begin position="399"/>
        <end position="424"/>
    </location>
</feature>
<gene>
    <name evidence="4" type="ORF">OPS25_05250</name>
</gene>
<comment type="caution">
    <text evidence="4">The sequence shown here is derived from an EMBL/GenBank/DDBJ whole genome shotgun (WGS) entry which is preliminary data.</text>
</comment>
<proteinExistence type="predicted"/>
<evidence type="ECO:0000256" key="2">
    <source>
        <dbReference type="SAM" id="SignalP"/>
    </source>
</evidence>
<evidence type="ECO:0000259" key="3">
    <source>
        <dbReference type="Pfam" id="PF01979"/>
    </source>
</evidence>
<reference evidence="4" key="1">
    <citation type="submission" date="2022-11" db="EMBL/GenBank/DDBJ databases">
        <title>Alteromonas sp. nov., isolated from sea water of the Qingdao.</title>
        <authorList>
            <person name="Wang Q."/>
        </authorList>
    </citation>
    <scope>NUCLEOTIDE SEQUENCE</scope>
    <source>
        <strain evidence="4">ASW11-7</strain>
    </source>
</reference>
<dbReference type="InterPro" id="IPR006680">
    <property type="entry name" value="Amidohydro-rel"/>
</dbReference>
<evidence type="ECO:0000313" key="5">
    <source>
        <dbReference type="Proteomes" id="UP001142810"/>
    </source>
</evidence>
<dbReference type="RefSeq" id="WP_265616585.1">
    <property type="nucleotide sequence ID" value="NZ_JAPFRD010000005.1"/>
</dbReference>
<evidence type="ECO:0000256" key="1">
    <source>
        <dbReference type="SAM" id="MobiDB-lite"/>
    </source>
</evidence>
<dbReference type="InterPro" id="IPR032466">
    <property type="entry name" value="Metal_Hydrolase"/>
</dbReference>
<organism evidence="4 5">
    <name type="scientific">Alteromonas aquimaris</name>
    <dbReference type="NCBI Taxonomy" id="2998417"/>
    <lineage>
        <taxon>Bacteria</taxon>
        <taxon>Pseudomonadati</taxon>
        <taxon>Pseudomonadota</taxon>
        <taxon>Gammaproteobacteria</taxon>
        <taxon>Alteromonadales</taxon>
        <taxon>Alteromonadaceae</taxon>
        <taxon>Alteromonas/Salinimonas group</taxon>
        <taxon>Alteromonas</taxon>
    </lineage>
</organism>
<feature type="domain" description="Amidohydrolase-related" evidence="3">
    <location>
        <begin position="242"/>
        <end position="389"/>
    </location>
</feature>
<protein>
    <submittedName>
        <fullName evidence="4">Amidohydrolase family protein</fullName>
    </submittedName>
</protein>
<dbReference type="SUPFAM" id="SSF51556">
    <property type="entry name" value="Metallo-dependent hydrolases"/>
    <property type="match status" value="1"/>
</dbReference>